<evidence type="ECO:0000256" key="2">
    <source>
        <dbReference type="ARBA" id="ARBA00022679"/>
    </source>
</evidence>
<dbReference type="PANTHER" id="PTHR31642">
    <property type="entry name" value="TRICHOTHECENE 3-O-ACETYLTRANSFERASE"/>
    <property type="match status" value="1"/>
</dbReference>
<sequence>MATTMVTGRVCQAMLNPHTRHPAKTCRARISWRDGPQFSMRGVSRSRPAMCASKKTKSETVSSQHSVISARGKAREGRKVALSPFDVALQFIPLDNTVFFLLPGDVSSTQLQAALETALDVYPEFGGKLIKDEQDQKLFIDTSSPCVDIFEITVDKMPDTCLKTSKQTSQLKSVLQECELAVPPSGPDSCGTLDSTQALTKVTLVHTKDRQQTGLGFSYNHIVTDAGGMFRFLGGVASLCRGDGDNNECTINVIPPPSNLMEKRKPLIWEDAKSSLPPELVADCGFGIDAIRGDPPKCVWRMLEVPAERLCGLKEELESLEMFSNRFVSNNDIICASLWQLRARLAGSEDVDKELHLSMAYNFRGKRYPSDMPAVGVNYFGNAVIPLVIPNSKPMQTTVGSIQNASLEELVHRVRMRLEEFTPEHVREATIYLSQCMYSTPNLGLGAFLKGAITPHFELYGVHTSNWSRYMDMAALNFGTGPCTGLVLASEPRVPMAIIFAHPRDHGTFIVQAAIPENQADRLQAALEGTVFNCL</sequence>
<keyword evidence="2" id="KW-0808">Transferase</keyword>
<dbReference type="PANTHER" id="PTHR31642:SF310">
    <property type="entry name" value="FATTY ALCOHOL:CAFFEOYL-COA ACYLTRANSFERASE"/>
    <property type="match status" value="1"/>
</dbReference>
<accession>A0A7S0QZY5</accession>
<dbReference type="EMBL" id="HBFA01012156">
    <property type="protein sequence ID" value="CAD8660346.1"/>
    <property type="molecule type" value="Transcribed_RNA"/>
</dbReference>
<name>A0A7S0QZY5_9CHLO</name>
<protein>
    <submittedName>
        <fullName evidence="3">Uncharacterized protein</fullName>
    </submittedName>
</protein>
<evidence type="ECO:0000313" key="3">
    <source>
        <dbReference type="EMBL" id="CAD8660346.1"/>
    </source>
</evidence>
<dbReference type="InterPro" id="IPR023213">
    <property type="entry name" value="CAT-like_dom_sf"/>
</dbReference>
<dbReference type="InterPro" id="IPR050317">
    <property type="entry name" value="Plant_Fungal_Acyltransferase"/>
</dbReference>
<gene>
    <name evidence="3" type="ORF">POBO1169_LOCUS6333</name>
</gene>
<comment type="similarity">
    <text evidence="1">Belongs to the plant acyltransferase family.</text>
</comment>
<reference evidence="3" key="1">
    <citation type="submission" date="2021-01" db="EMBL/GenBank/DDBJ databases">
        <authorList>
            <person name="Corre E."/>
            <person name="Pelletier E."/>
            <person name="Niang G."/>
            <person name="Scheremetjew M."/>
            <person name="Finn R."/>
            <person name="Kale V."/>
            <person name="Holt S."/>
            <person name="Cochrane G."/>
            <person name="Meng A."/>
            <person name="Brown T."/>
            <person name="Cohen L."/>
        </authorList>
    </citation>
    <scope>NUCLEOTIDE SEQUENCE</scope>
    <source>
        <strain evidence="3">CCMP722</strain>
    </source>
</reference>
<dbReference type="SUPFAM" id="SSF52777">
    <property type="entry name" value="CoA-dependent acyltransferases"/>
    <property type="match status" value="1"/>
</dbReference>
<evidence type="ECO:0000256" key="1">
    <source>
        <dbReference type="ARBA" id="ARBA00009861"/>
    </source>
</evidence>
<dbReference type="GO" id="GO:0016747">
    <property type="term" value="F:acyltransferase activity, transferring groups other than amino-acyl groups"/>
    <property type="evidence" value="ECO:0007669"/>
    <property type="project" value="TreeGrafter"/>
</dbReference>
<dbReference type="Pfam" id="PF02458">
    <property type="entry name" value="Transferase"/>
    <property type="match status" value="1"/>
</dbReference>
<organism evidence="3">
    <name type="scientific">Pyramimonas obovata</name>
    <dbReference type="NCBI Taxonomy" id="1411642"/>
    <lineage>
        <taxon>Eukaryota</taxon>
        <taxon>Viridiplantae</taxon>
        <taxon>Chlorophyta</taxon>
        <taxon>Pyramimonadophyceae</taxon>
        <taxon>Pyramimonadales</taxon>
        <taxon>Pyramimonadaceae</taxon>
        <taxon>Pyramimonas</taxon>
        <taxon>Pyramimonas incertae sedis</taxon>
    </lineage>
</organism>
<dbReference type="AlphaFoldDB" id="A0A7S0QZY5"/>
<dbReference type="Gene3D" id="3.30.559.10">
    <property type="entry name" value="Chloramphenicol acetyltransferase-like domain"/>
    <property type="match status" value="2"/>
</dbReference>
<proteinExistence type="inferred from homology"/>